<evidence type="ECO:0000256" key="9">
    <source>
        <dbReference type="SAM" id="MobiDB-lite"/>
    </source>
</evidence>
<proteinExistence type="inferred from homology"/>
<dbReference type="SUPFAM" id="SSF52540">
    <property type="entry name" value="P-loop containing nucleoside triphosphate hydrolases"/>
    <property type="match status" value="4"/>
</dbReference>
<feature type="transmembrane region" description="Helical" evidence="10">
    <location>
        <begin position="682"/>
        <end position="704"/>
    </location>
</feature>
<evidence type="ECO:0000256" key="7">
    <source>
        <dbReference type="ARBA" id="ARBA00022989"/>
    </source>
</evidence>
<reference evidence="12 13" key="1">
    <citation type="submission" date="2015-07" db="EMBL/GenBank/DDBJ databases">
        <title>Draft Genome Sequence of Malassezia furfur CBS1878 and Malassezia pachydermatis CBS1879.</title>
        <authorList>
            <person name="Triana S."/>
            <person name="Ohm R."/>
            <person name="Gonzalez A."/>
            <person name="DeCock H."/>
            <person name="Restrepo S."/>
            <person name="Celis A."/>
        </authorList>
    </citation>
    <scope>NUCLEOTIDE SEQUENCE [LARGE SCALE GENOMIC DNA]</scope>
    <source>
        <strain evidence="12 13">CBS 1879</strain>
    </source>
</reference>
<dbReference type="Pfam" id="PF06422">
    <property type="entry name" value="PDR_CDR"/>
    <property type="match status" value="2"/>
</dbReference>
<keyword evidence="3" id="KW-0813">Transport</keyword>
<keyword evidence="8 10" id="KW-0472">Membrane</keyword>
<dbReference type="GO" id="GO:0140359">
    <property type="term" value="F:ABC-type transporter activity"/>
    <property type="evidence" value="ECO:0007669"/>
    <property type="project" value="InterPro"/>
</dbReference>
<dbReference type="InterPro" id="IPR003439">
    <property type="entry name" value="ABC_transporter-like_ATP-bd"/>
</dbReference>
<dbReference type="SMART" id="SM00382">
    <property type="entry name" value="AAA"/>
    <property type="match status" value="4"/>
</dbReference>
<evidence type="ECO:0000259" key="11">
    <source>
        <dbReference type="PROSITE" id="PS50893"/>
    </source>
</evidence>
<sequence length="3120" mass="349774">MVDTTAGLEPALPSSTKPLVNERQEAPVEMAPGAATTLVHHTPVLQNEETFKTPHVHLHSPPVIHKTVPIDILDPVGVSQLSRRVSMSEQKYNQLHAMAGDPEMHPHDTTNATANPFDGEKQFDLGLFMKHQLEELGERGHQPVEMGLAFQDLSVTGYGTGAKLSQNMGSMLSAPLRAGIGLKELIRPHVKHILTGVTGCVKPGEMLLVLGRPGAGCTTFLKSLASYRDGYRSIEGTVLYGGFDHKAIDGMLRGEVVYAPEDDNHFATLSVKNTLEFASATRTPRSDYRVTFTEKHSRKEFISLMVESIATILGLRHTYNTVVGDSFVRGVSGGERKRVSIGETLASRAHVVMFDNSSRGLDSSTALEFVQALRVATDIGRRTTLTSMYQAGEAITNTFDKVIVLNKGHCVYFGPEAEAANYFKSIGYLPLNRQTTADFLVACTDPIARNLNPEFKDVPTTPEAMAEAFRRSPQGQANAREVAEYVAQMQSETEQEKGALVEGMRGQRTKRVAKKSMYMLSWPQQVRLAIKRRFQITIGDSATMGIMSAAMIFQALIMGSVFFQMNDQTDAFFSRSGVIFFALLYNSFSAMAEVPNNYTQRPIVIRHKRFAMLRPSADSLANCLLDIPVRMVPMTFFNVILYFMTGLSYRADKFFIFYFLVFLITFTMVTVFRFLTAVFRNVAVATMLAGLIVIDCALYAGYAIPRPSMVVWWKWLSYCNPIAFGFEVLLTNEFRSKSLRCAGMVPPYPNAPLESQVCPIAGSTPGAMYIDGLRYLKATYNYTWEHTNRNVGIIIGFFIFFTLAYMIASELQTDPAASGGIMVFHRGKVNREMVNHLADDPEGALMTEERLEELRNSDAAKFTGMLDVSDEVFSWEHVNYDVMIKGKPRRLLNDISGFVLPGKMTALMGESGAGKTTLLNVLAQRTDVGVVTGDFFVDGKPLPRSFQADTGYCQQQDVHMAEMTVRESLQFSALLRQPRETPKEERLAYVETVLDLLEMNSFADAIVGETGEGLNVEQRKRLTIGVELAAKPRLLLFLDEPTSGLDAQAAWSVVRFLKRLANEGQAILCTIHQPSGELFNQFDRLLLLQKGGKTAYFGDIGENSRTLLDYFEKRSGISCDENANPAEYMLDVIGAGATASTDKDWFALFRESEKYQEMQAELKRISDLRDKPVNESPENLSRLSREYAQPFSVQLGVNLYRVFVSYWRNPTYVAAKLFLNVFGGLFIGSSFWGQGQKVSQAGLQNKLFATFMSLVLSTSLSQQLQPEFLRQRGIFEVRERPSKLYSWVVFLLSQAIVEIPWNILGGTLFWVCWYFMVQFGTEGPRAGYSWGIYMIFQLYFCSFAQAVATISPNAMVASVLFSTFFSFVIVFCGVVQPPAQLPYFWRSWMFHLSPFTYIVEGMMGNAIWDKPVRCQPGEMNKIIPPAGQTCDQWMSGFTSNLSQPAVPGAGYYEVGPDGSCNFCAMRKGEDYMASILLKSSYRFRDLGILFAFVGFNFILYFVLYYLFRVHKWKKNKAIKGEKDVKGLTHDPFDENNRFDLARLLHETYAESDQRGNQRRTMGIAFRDLRVTGYGTGAQLNETFGSVLLLPYRMLAGIRGMFNRPIKTILQDVEGCVKPGEMLLVLGRPGSGCTSLLKALASYRDGFRSIDGTVLYEGLDHRSIDGPLRGDVVYSPEDDVHFPTLTVGQTLRFASATRAPNAKYRVTLGENGDRAEYIDLTREVLATILGLRHTYNTKVGNDMIRGVSGGERKRVSIAETMAARAKIAMYDNSSRGLDSSTALEFVTALRIQTNIAECTTIASIYQAGEGITQLFDKIALLNQGRLVYFGPVSIAVDYFKSIGFEPLDRQTTADFLVACTDLAGQNINKSFKGVVPRSPDAQAEAFRNSWVGAANRSEVENYIAVMMSRQTKQNADSYVNLARDERAKFASRRSRYLLSWPMQVRLALKRRTQVAIGDMGTHITVVLAALFQALIIGSVFYQMPPNTDGFFSRGGVLFFSLLYNSFTGMSEIALCYEQRPIVIRQKRFAMLHPSADAFGNTLLDFPIRMMSIIVFDIIVYWMTGLSADAGKFFIYFALTTLVTFCMTAFFRMVAAATKSEPLATTFGGLAVLDVALYTGYMIPRGSMVVWWKWLSYCNPVAFGFEVLLANEYRGRQFLCTIMVPPDRPSANQVCPVAGAEAGNLYVDGPRYLLETYGFTWDNALRNSMIIFAFWIFFIFMFLLVSNFQVDPAAMGGAMIFDRSKVSEQVLATIHTNEQEKALDEGEPLRLDADSTPVAKHPGQLQVSESVFSWDNITYDVLIKGKPRRLLNKVSGYVAPGKMTALMGESGAGKTTLLNVLAQRTDVGVVGGDFFVNGKSLPRSFQADTGYCQQQDVHLAQHTVREALQFSAMLRQPRETPKEERLAYVETVLDLLEMNSFADAIVGEVGEGLNVEQRKRLTIGVELAAKPSLLLFLDEPTSGLDAQAAWSIVRFLKKLAKEGQAILCTIHQPSGELFNQFDRLLLLQKGGKTVYFGDIGENSRTLLSYFEQRSGIKCDADANPAEYILDVIGAGATATTDKDWHQLFLDSEKYSVLRRDLQHIYETKRQMKQDTSARSTREYAQPFPVQLYEVTKRAFVSYWRNPLYIYTKMMLNVVSGLVVGSSFWAQGREESYIALQNRLFACFLALVASTSLSQHLQPEFIRFRGLFEIREKPSKMYTWPVMVLSALLVEIPWNFLGGTIYWLPWYYFIQFPKASNRAAYSWGLYMLFQMYYCTFAQAMAAISPNAMISSILFSTFFSFVVVFCGVVQPPSQLPYFWSSWMFRLSPFTWIMEGILGNAVGDAKVDCQPNELQTIIPPNVSCERWMEPWTAKRDAVNPPPRTGYYVSNPDGTCGFCRYRYGEDYLNSVEMTAKGMYRDLGIICAYIVFNTLLLFGLFWLFRIYKFGKNKKDKKMNMNPPEGPFSVPPPTMQMETPAMAMEVPHAVGADMTNALDHFAHRSDTPYNQSDMSHSTSQLIPKNKSNYDVDSVHGSPFIPSHPLEPVNFTTSEDSVSLNDMVRQDARSRSKRLPSAPGAGRVRPTVETSWDDAANHIYDPALSPAYYQRSPRTPRSPRSRKTLSGLSYYYQAEGDEEEYGHAR</sequence>
<feature type="transmembrane region" description="Helical" evidence="10">
    <location>
        <begin position="1486"/>
        <end position="1507"/>
    </location>
</feature>
<keyword evidence="7 10" id="KW-1133">Transmembrane helix</keyword>
<evidence type="ECO:0000313" key="12">
    <source>
        <dbReference type="EMBL" id="KOS12468.1"/>
    </source>
</evidence>
<comment type="caution">
    <text evidence="12">The sequence shown here is derived from an EMBL/GenBank/DDBJ whole genome shotgun (WGS) entry which is preliminary data.</text>
</comment>
<feature type="transmembrane region" description="Helical" evidence="10">
    <location>
        <begin position="2900"/>
        <end position="2921"/>
    </location>
</feature>
<dbReference type="Gene3D" id="3.40.50.300">
    <property type="entry name" value="P-loop containing nucleotide triphosphate hydrolases"/>
    <property type="match status" value="4"/>
</dbReference>
<feature type="transmembrane region" description="Helical" evidence="10">
    <location>
        <begin position="655"/>
        <end position="675"/>
    </location>
</feature>
<dbReference type="InterPro" id="IPR017871">
    <property type="entry name" value="ABC_transporter-like_CS"/>
</dbReference>
<dbReference type="InterPro" id="IPR013525">
    <property type="entry name" value="ABC2_TM"/>
</dbReference>
<dbReference type="GO" id="GO:0016020">
    <property type="term" value="C:membrane"/>
    <property type="evidence" value="ECO:0007669"/>
    <property type="project" value="UniProtKB-SubCell"/>
</dbReference>
<dbReference type="RefSeq" id="XP_017990100.1">
    <property type="nucleotide sequence ID" value="XM_018137374.1"/>
</dbReference>
<feature type="transmembrane region" description="Helical" evidence="10">
    <location>
        <begin position="1994"/>
        <end position="2015"/>
    </location>
</feature>
<feature type="domain" description="ABC transporter" evidence="11">
    <location>
        <begin position="2290"/>
        <end position="2532"/>
    </location>
</feature>
<name>A0A0M8MIY5_9BASI</name>
<evidence type="ECO:0000256" key="4">
    <source>
        <dbReference type="ARBA" id="ARBA00022692"/>
    </source>
</evidence>
<feature type="transmembrane region" description="Helical" evidence="10">
    <location>
        <begin position="1284"/>
        <end position="1316"/>
    </location>
</feature>
<feature type="transmembrane region" description="Helical" evidence="10">
    <location>
        <begin position="577"/>
        <end position="598"/>
    </location>
</feature>
<evidence type="ECO:0000256" key="3">
    <source>
        <dbReference type="ARBA" id="ARBA00022448"/>
    </source>
</evidence>
<feature type="compositionally biased region" description="Acidic residues" evidence="9">
    <location>
        <begin position="3110"/>
        <end position="3120"/>
    </location>
</feature>
<dbReference type="InterPro" id="IPR029481">
    <property type="entry name" value="ABC_trans_N"/>
</dbReference>
<dbReference type="Pfam" id="PF00005">
    <property type="entry name" value="ABC_tran"/>
    <property type="match status" value="4"/>
</dbReference>
<gene>
    <name evidence="12" type="ORF">Malapachy_2888</name>
</gene>
<feature type="transmembrane region" description="Helical" evidence="10">
    <location>
        <begin position="2071"/>
        <end position="2089"/>
    </location>
</feature>
<dbReference type="EMBL" id="LGAV01000012">
    <property type="protein sequence ID" value="KOS12468.1"/>
    <property type="molecule type" value="Genomic_DNA"/>
</dbReference>
<feature type="transmembrane region" description="Helical" evidence="10">
    <location>
        <begin position="2036"/>
        <end position="2059"/>
    </location>
</feature>
<feature type="compositionally biased region" description="Polar residues" evidence="9">
    <location>
        <begin position="3025"/>
        <end position="3035"/>
    </location>
</feature>
<evidence type="ECO:0000256" key="5">
    <source>
        <dbReference type="ARBA" id="ARBA00022741"/>
    </source>
</evidence>
<feature type="transmembrane region" description="Helical" evidence="10">
    <location>
        <begin position="542"/>
        <end position="565"/>
    </location>
</feature>
<feature type="transmembrane region" description="Helical" evidence="10">
    <location>
        <begin position="1958"/>
        <end position="1982"/>
    </location>
</feature>
<evidence type="ECO:0000256" key="1">
    <source>
        <dbReference type="ARBA" id="ARBA00004141"/>
    </source>
</evidence>
<feature type="transmembrane region" description="Helical" evidence="10">
    <location>
        <begin position="2625"/>
        <end position="2647"/>
    </location>
</feature>
<feature type="domain" description="ABC transporter" evidence="11">
    <location>
        <begin position="176"/>
        <end position="432"/>
    </location>
</feature>
<dbReference type="Pfam" id="PF01061">
    <property type="entry name" value="ABC2_membrane"/>
    <property type="match status" value="4"/>
</dbReference>
<dbReference type="InterPro" id="IPR034001">
    <property type="entry name" value="ABCG_PDR_1"/>
</dbReference>
<dbReference type="Pfam" id="PF14510">
    <property type="entry name" value="ABC_trans_N"/>
    <property type="match status" value="2"/>
</dbReference>
<comment type="similarity">
    <text evidence="2">Belongs to the ABC transporter superfamily. ABCG family. PDR (TC 3.A.1.205) subfamily.</text>
</comment>
<dbReference type="InterPro" id="IPR003593">
    <property type="entry name" value="AAA+_ATPase"/>
</dbReference>
<keyword evidence="5" id="KW-0547">Nucleotide-binding</keyword>
<dbReference type="InterPro" id="IPR010929">
    <property type="entry name" value="PDR_CDR_ABC"/>
</dbReference>
<dbReference type="PANTHER" id="PTHR19241">
    <property type="entry name" value="ATP-BINDING CASSETTE TRANSPORTER"/>
    <property type="match status" value="1"/>
</dbReference>
<feature type="domain" description="ABC transporter" evidence="11">
    <location>
        <begin position="866"/>
        <end position="1115"/>
    </location>
</feature>
<keyword evidence="6" id="KW-0067">ATP-binding</keyword>
<organism evidence="12 13">
    <name type="scientific">Malassezia pachydermatis</name>
    <dbReference type="NCBI Taxonomy" id="77020"/>
    <lineage>
        <taxon>Eukaryota</taxon>
        <taxon>Fungi</taxon>
        <taxon>Dikarya</taxon>
        <taxon>Basidiomycota</taxon>
        <taxon>Ustilaginomycotina</taxon>
        <taxon>Malasseziomycetes</taxon>
        <taxon>Malasseziales</taxon>
        <taxon>Malasseziaceae</taxon>
        <taxon>Malassezia</taxon>
    </lineage>
</organism>
<dbReference type="PROSITE" id="PS00211">
    <property type="entry name" value="ABC_TRANSPORTER_1"/>
    <property type="match status" value="2"/>
</dbReference>
<dbReference type="STRING" id="77020.A0A0M8MIY5"/>
<dbReference type="FunFam" id="3.40.50.300:FF:000054">
    <property type="entry name" value="ABC multidrug transporter atrF"/>
    <property type="match status" value="2"/>
</dbReference>
<dbReference type="VEuPathDB" id="FungiDB:Malapachy_2888"/>
<feature type="transmembrane region" description="Helical" evidence="10">
    <location>
        <begin position="2699"/>
        <end position="2724"/>
    </location>
</feature>
<protein>
    <submittedName>
        <fullName evidence="12">Pleiotropic drug resistance abc transporter</fullName>
    </submittedName>
</protein>
<dbReference type="InterPro" id="IPR034003">
    <property type="entry name" value="ABCG_PDR_2"/>
</dbReference>
<feature type="transmembrane region" description="Helical" evidence="10">
    <location>
        <begin position="1354"/>
        <end position="1376"/>
    </location>
</feature>
<feature type="region of interest" description="Disordered" evidence="9">
    <location>
        <begin position="1"/>
        <end position="20"/>
    </location>
</feature>
<feature type="transmembrane region" description="Helical" evidence="10">
    <location>
        <begin position="619"/>
        <end position="643"/>
    </location>
</feature>
<dbReference type="InterPro" id="IPR027417">
    <property type="entry name" value="P-loop_NTPase"/>
</dbReference>
<feature type="transmembrane region" description="Helical" evidence="10">
    <location>
        <begin position="1328"/>
        <end position="1348"/>
    </location>
</feature>
<evidence type="ECO:0000256" key="6">
    <source>
        <dbReference type="ARBA" id="ARBA00022840"/>
    </source>
</evidence>
<dbReference type="CDD" id="cd03232">
    <property type="entry name" value="ABCG_PDR_domain2"/>
    <property type="match status" value="2"/>
</dbReference>
<evidence type="ECO:0000256" key="2">
    <source>
        <dbReference type="ARBA" id="ARBA00006012"/>
    </source>
</evidence>
<feature type="domain" description="ABC transporter" evidence="11">
    <location>
        <begin position="1591"/>
        <end position="1847"/>
    </location>
</feature>
<feature type="transmembrane region" description="Helical" evidence="10">
    <location>
        <begin position="2771"/>
        <end position="2790"/>
    </location>
</feature>
<dbReference type="Proteomes" id="UP000037751">
    <property type="component" value="Unassembled WGS sequence"/>
</dbReference>
<accession>A0A0M8MIY5</accession>
<keyword evidence="4 10" id="KW-0812">Transmembrane</keyword>
<dbReference type="InterPro" id="IPR043926">
    <property type="entry name" value="ABCG_dom"/>
</dbReference>
<dbReference type="PROSITE" id="PS50893">
    <property type="entry name" value="ABC_TRANSPORTER_2"/>
    <property type="match status" value="4"/>
</dbReference>
<dbReference type="GeneID" id="28729250"/>
<dbReference type="CDD" id="cd03233">
    <property type="entry name" value="ABCG_PDR_domain1"/>
    <property type="match status" value="2"/>
</dbReference>
<dbReference type="OrthoDB" id="245989at2759"/>
<feature type="compositionally biased region" description="Polar residues" evidence="9">
    <location>
        <begin position="2985"/>
        <end position="3002"/>
    </location>
</feature>
<feature type="region of interest" description="Disordered" evidence="9">
    <location>
        <begin position="2985"/>
        <end position="3063"/>
    </location>
</feature>
<evidence type="ECO:0000256" key="10">
    <source>
        <dbReference type="SAM" id="Phobius"/>
    </source>
</evidence>
<evidence type="ECO:0000256" key="8">
    <source>
        <dbReference type="ARBA" id="ARBA00023136"/>
    </source>
</evidence>
<evidence type="ECO:0000313" key="13">
    <source>
        <dbReference type="Proteomes" id="UP000037751"/>
    </source>
</evidence>
<feature type="region of interest" description="Disordered" evidence="9">
    <location>
        <begin position="3082"/>
        <end position="3120"/>
    </location>
</feature>
<comment type="subcellular location">
    <subcellularLocation>
        <location evidence="1">Membrane</location>
        <topology evidence="1">Multi-pass membrane protein</topology>
    </subcellularLocation>
</comment>
<feature type="transmembrane region" description="Helical" evidence="10">
    <location>
        <begin position="791"/>
        <end position="808"/>
    </location>
</feature>
<keyword evidence="13" id="KW-1185">Reference proteome</keyword>
<feature type="transmembrane region" description="Helical" evidence="10">
    <location>
        <begin position="2202"/>
        <end position="2223"/>
    </location>
</feature>
<dbReference type="GO" id="GO:0005524">
    <property type="term" value="F:ATP binding"/>
    <property type="evidence" value="ECO:0007669"/>
    <property type="project" value="UniProtKB-KW"/>
</dbReference>
<feature type="transmembrane region" description="Helical" evidence="10">
    <location>
        <begin position="2744"/>
        <end position="2764"/>
    </location>
</feature>
<feature type="transmembrane region" description="Helical" evidence="10">
    <location>
        <begin position="2101"/>
        <end position="2121"/>
    </location>
</feature>
<dbReference type="Pfam" id="PF19055">
    <property type="entry name" value="ABC2_membrane_7"/>
    <property type="match status" value="2"/>
</dbReference>
<dbReference type="GO" id="GO:0016887">
    <property type="term" value="F:ATP hydrolysis activity"/>
    <property type="evidence" value="ECO:0007669"/>
    <property type="project" value="InterPro"/>
</dbReference>
<feature type="transmembrane region" description="Helical" evidence="10">
    <location>
        <begin position="1217"/>
        <end position="1235"/>
    </location>
</feature>